<dbReference type="STRING" id="46835.A0A504YSH5"/>
<sequence>MNLNEELRGVELHIHLDGAVRADTLYNLALRRNLVGPSMSHEKFRKSLIPTKPYKLANFLEPFKLILLTLAGDKVSKLSNMCSIEIGDISMDK</sequence>
<gene>
    <name evidence="1" type="ORF">FGIG_12689</name>
</gene>
<dbReference type="Proteomes" id="UP000316759">
    <property type="component" value="Unassembled WGS sequence"/>
</dbReference>
<reference evidence="1 2" key="1">
    <citation type="submission" date="2019-04" db="EMBL/GenBank/DDBJ databases">
        <title>Annotation for the trematode Fasciola gigantica.</title>
        <authorList>
            <person name="Choi Y.-J."/>
        </authorList>
    </citation>
    <scope>NUCLEOTIDE SEQUENCE [LARGE SCALE GENOMIC DNA]</scope>
    <source>
        <strain evidence="1">Uganda_cow_1</strain>
    </source>
</reference>
<organism evidence="1 2">
    <name type="scientific">Fasciola gigantica</name>
    <name type="common">Giant liver fluke</name>
    <dbReference type="NCBI Taxonomy" id="46835"/>
    <lineage>
        <taxon>Eukaryota</taxon>
        <taxon>Metazoa</taxon>
        <taxon>Spiralia</taxon>
        <taxon>Lophotrochozoa</taxon>
        <taxon>Platyhelminthes</taxon>
        <taxon>Trematoda</taxon>
        <taxon>Digenea</taxon>
        <taxon>Plagiorchiida</taxon>
        <taxon>Echinostomata</taxon>
        <taxon>Echinostomatoidea</taxon>
        <taxon>Fasciolidae</taxon>
        <taxon>Fasciola</taxon>
    </lineage>
</organism>
<dbReference type="SUPFAM" id="SSF51556">
    <property type="entry name" value="Metallo-dependent hydrolases"/>
    <property type="match status" value="1"/>
</dbReference>
<proteinExistence type="predicted"/>
<keyword evidence="2" id="KW-1185">Reference proteome</keyword>
<dbReference type="EMBL" id="SUNJ01004529">
    <property type="protein sequence ID" value="TPP64344.1"/>
    <property type="molecule type" value="Genomic_DNA"/>
</dbReference>
<protein>
    <recommendedName>
        <fullName evidence="3">Adenosine deaminase</fullName>
    </recommendedName>
</protein>
<accession>A0A504YSH5</accession>
<evidence type="ECO:0000313" key="1">
    <source>
        <dbReference type="EMBL" id="TPP64344.1"/>
    </source>
</evidence>
<evidence type="ECO:0008006" key="3">
    <source>
        <dbReference type="Google" id="ProtNLM"/>
    </source>
</evidence>
<name>A0A504YSH5_FASGI</name>
<comment type="caution">
    <text evidence="1">The sequence shown here is derived from an EMBL/GenBank/DDBJ whole genome shotgun (WGS) entry which is preliminary data.</text>
</comment>
<dbReference type="Gene3D" id="3.20.20.140">
    <property type="entry name" value="Metal-dependent hydrolases"/>
    <property type="match status" value="1"/>
</dbReference>
<dbReference type="OrthoDB" id="272271at2759"/>
<evidence type="ECO:0000313" key="2">
    <source>
        <dbReference type="Proteomes" id="UP000316759"/>
    </source>
</evidence>
<dbReference type="InterPro" id="IPR032466">
    <property type="entry name" value="Metal_Hydrolase"/>
</dbReference>
<dbReference type="AlphaFoldDB" id="A0A504YSH5"/>